<dbReference type="Proteomes" id="UP000077339">
    <property type="component" value="Unassembled WGS sequence"/>
</dbReference>
<evidence type="ECO:0000313" key="1">
    <source>
        <dbReference type="EMBL" id="OAA30961.1"/>
    </source>
</evidence>
<dbReference type="RefSeq" id="WP_068346678.1">
    <property type="nucleotide sequence ID" value="NZ_JFHK01000005.1"/>
</dbReference>
<organism evidence="1 2">
    <name type="scientific">Kosmotoga arenicorallina S304</name>
    <dbReference type="NCBI Taxonomy" id="1453497"/>
    <lineage>
        <taxon>Bacteria</taxon>
        <taxon>Thermotogati</taxon>
        <taxon>Thermotogota</taxon>
        <taxon>Thermotogae</taxon>
        <taxon>Kosmotogales</taxon>
        <taxon>Kosmotogaceae</taxon>
        <taxon>Kosmotoga</taxon>
    </lineage>
</organism>
<dbReference type="GO" id="GO:0006261">
    <property type="term" value="P:DNA-templated DNA replication"/>
    <property type="evidence" value="ECO:0007669"/>
    <property type="project" value="TreeGrafter"/>
</dbReference>
<dbReference type="OrthoDB" id="9810148at2"/>
<dbReference type="PANTHER" id="PTHR11669">
    <property type="entry name" value="REPLICATION FACTOR C / DNA POLYMERASE III GAMMA-TAU SUBUNIT"/>
    <property type="match status" value="1"/>
</dbReference>
<keyword evidence="2" id="KW-1185">Reference proteome</keyword>
<dbReference type="PANTHER" id="PTHR11669:SF8">
    <property type="entry name" value="DNA POLYMERASE III SUBUNIT DELTA"/>
    <property type="match status" value="1"/>
</dbReference>
<evidence type="ECO:0008006" key="3">
    <source>
        <dbReference type="Google" id="ProtNLM"/>
    </source>
</evidence>
<dbReference type="Gene3D" id="3.40.50.300">
    <property type="entry name" value="P-loop containing nucleotide triphosphate hydrolases"/>
    <property type="match status" value="1"/>
</dbReference>
<dbReference type="STRING" id="1453497.AT15_08250"/>
<name>A0A176K1H4_9BACT</name>
<gene>
    <name evidence="1" type="ORF">AT15_08250</name>
</gene>
<accession>A0A176K1H4</accession>
<comment type="caution">
    <text evidence="1">The sequence shown here is derived from an EMBL/GenBank/DDBJ whole genome shotgun (WGS) entry which is preliminary data.</text>
</comment>
<evidence type="ECO:0000313" key="2">
    <source>
        <dbReference type="Proteomes" id="UP000077339"/>
    </source>
</evidence>
<dbReference type="SUPFAM" id="SSF52540">
    <property type="entry name" value="P-loop containing nucleoside triphosphate hydrolases"/>
    <property type="match status" value="1"/>
</dbReference>
<dbReference type="PATRIC" id="fig|1453497.3.peg.1639"/>
<protein>
    <recommendedName>
        <fullName evidence="3">DNA polymerase III gamma/tau subunits-like protein</fullName>
    </recommendedName>
</protein>
<dbReference type="EMBL" id="JFHK01000005">
    <property type="protein sequence ID" value="OAA30961.1"/>
    <property type="molecule type" value="Genomic_DNA"/>
</dbReference>
<sequence length="333" mass="38656">MISEGKGISIALVGEQSAILKRAALEIVESEENWNKRRSVEDLLVVEPSGGNIGIKEIKGLEHFFIHKPLEGKRKYAILYEAERVTVEAANAFLKLLEEPPDYAVILLASTSWNSMLSTIRSRCFVFDIKTPSEPIEELKLKYRERVKYIHGACFENYEILMFCLANDISNVIEELIGYESLEFLELLKIMTELEKADLDEIKFLKLRKVHIEIIRRFLEKGDGEFFSMFNALKNALNTGDAFLNIREFVKSLRSIMQDALIISHTSFWNRIVNLDLLEWLMVLVNSGFYLKEDDYLWINSLIRRKVSSLNKDLVIHRALFILERSIWRDENA</sequence>
<dbReference type="InterPro" id="IPR027417">
    <property type="entry name" value="P-loop_NTPase"/>
</dbReference>
<dbReference type="AlphaFoldDB" id="A0A176K1H4"/>
<dbReference type="InterPro" id="IPR050238">
    <property type="entry name" value="DNA_Rep/Repair_Clamp_Loader"/>
</dbReference>
<proteinExistence type="predicted"/>
<dbReference type="Pfam" id="PF13177">
    <property type="entry name" value="DNA_pol3_delta2"/>
    <property type="match status" value="1"/>
</dbReference>
<reference evidence="1 2" key="1">
    <citation type="submission" date="2014-02" db="EMBL/GenBank/DDBJ databases">
        <title>Kosmotoga genome sequencing.</title>
        <authorList>
            <person name="Pollo S.M."/>
            <person name="Charchuk R."/>
            <person name="Nesbo C.L."/>
        </authorList>
    </citation>
    <scope>NUCLEOTIDE SEQUENCE [LARGE SCALE GENOMIC DNA]</scope>
    <source>
        <strain evidence="1 2">S304</strain>
    </source>
</reference>